<dbReference type="PROSITE" id="PS50030">
    <property type="entry name" value="UBA"/>
    <property type="match status" value="2"/>
</dbReference>
<feature type="domain" description="USP" evidence="2">
    <location>
        <begin position="1"/>
        <end position="189"/>
    </location>
</feature>
<dbReference type="PROSITE" id="PS00973">
    <property type="entry name" value="USP_2"/>
    <property type="match status" value="1"/>
</dbReference>
<dbReference type="GO" id="GO:0004843">
    <property type="term" value="F:cysteine-type deubiquitinase activity"/>
    <property type="evidence" value="ECO:0007669"/>
    <property type="project" value="InterPro"/>
</dbReference>
<dbReference type="AlphaFoldDB" id="A0A7S3CS02"/>
<name>A0A7S3CS02_9SPIT</name>
<dbReference type="Gene3D" id="1.10.8.10">
    <property type="entry name" value="DNA helicase RuvA subunit, C-terminal domain"/>
    <property type="match status" value="2"/>
</dbReference>
<dbReference type="GO" id="GO:0016579">
    <property type="term" value="P:protein deubiquitination"/>
    <property type="evidence" value="ECO:0007669"/>
    <property type="project" value="InterPro"/>
</dbReference>
<dbReference type="InterPro" id="IPR038765">
    <property type="entry name" value="Papain-like_cys_pep_sf"/>
</dbReference>
<dbReference type="InterPro" id="IPR015940">
    <property type="entry name" value="UBA"/>
</dbReference>
<gene>
    <name evidence="3" type="ORF">SRAS04492_LOCUS7258</name>
    <name evidence="4" type="ORF">SRAS04492_LOCUS7259</name>
</gene>
<dbReference type="InterPro" id="IPR052476">
    <property type="entry name" value="UBAC1"/>
</dbReference>
<feature type="domain" description="UBA" evidence="1">
    <location>
        <begin position="1"/>
        <end position="30"/>
    </location>
</feature>
<accession>A0A7S3CS02</accession>
<dbReference type="PROSITE" id="PS50235">
    <property type="entry name" value="USP_3"/>
    <property type="match status" value="1"/>
</dbReference>
<dbReference type="CDD" id="cd14386">
    <property type="entry name" value="UBA2_UBP5"/>
    <property type="match status" value="1"/>
</dbReference>
<dbReference type="PANTHER" id="PTHR46738:SF1">
    <property type="entry name" value="UBIQUITIN-ASSOCIATED DOMAIN-CONTAINING PROTEIN 1"/>
    <property type="match status" value="1"/>
</dbReference>
<organism evidence="3">
    <name type="scientific">Strombidium rassoulzadegani</name>
    <dbReference type="NCBI Taxonomy" id="1082188"/>
    <lineage>
        <taxon>Eukaryota</taxon>
        <taxon>Sar</taxon>
        <taxon>Alveolata</taxon>
        <taxon>Ciliophora</taxon>
        <taxon>Intramacronucleata</taxon>
        <taxon>Spirotrichea</taxon>
        <taxon>Oligotrichia</taxon>
        <taxon>Strombidiidae</taxon>
        <taxon>Strombidium</taxon>
    </lineage>
</organism>
<dbReference type="SMART" id="SM00165">
    <property type="entry name" value="UBA"/>
    <property type="match status" value="2"/>
</dbReference>
<evidence type="ECO:0000313" key="4">
    <source>
        <dbReference type="EMBL" id="CAE0235452.1"/>
    </source>
</evidence>
<dbReference type="GO" id="GO:0000151">
    <property type="term" value="C:ubiquitin ligase complex"/>
    <property type="evidence" value="ECO:0007669"/>
    <property type="project" value="TreeGrafter"/>
</dbReference>
<protein>
    <submittedName>
        <fullName evidence="3">Uncharacterized protein</fullName>
    </submittedName>
</protein>
<evidence type="ECO:0000259" key="1">
    <source>
        <dbReference type="PROSITE" id="PS50030"/>
    </source>
</evidence>
<dbReference type="InterPro" id="IPR009060">
    <property type="entry name" value="UBA-like_sf"/>
</dbReference>
<dbReference type="EMBL" id="HBIA01014445">
    <property type="protein sequence ID" value="CAE0235451.1"/>
    <property type="molecule type" value="Transcribed_RNA"/>
</dbReference>
<dbReference type="PANTHER" id="PTHR46738">
    <property type="entry name" value="UBIQUITIN-ASSOCIATED DOMAIN-CONTAINING PROTEIN 1"/>
    <property type="match status" value="1"/>
</dbReference>
<evidence type="ECO:0000313" key="3">
    <source>
        <dbReference type="EMBL" id="CAE0235451.1"/>
    </source>
</evidence>
<dbReference type="SUPFAM" id="SSF54001">
    <property type="entry name" value="Cysteine proteinases"/>
    <property type="match status" value="1"/>
</dbReference>
<proteinExistence type="predicted"/>
<dbReference type="EMBL" id="HBIA01014446">
    <property type="protein sequence ID" value="CAE0235452.1"/>
    <property type="molecule type" value="Transcribed_RNA"/>
</dbReference>
<dbReference type="SUPFAM" id="SSF46934">
    <property type="entry name" value="UBA-like"/>
    <property type="match status" value="1"/>
</dbReference>
<evidence type="ECO:0000259" key="2">
    <source>
        <dbReference type="PROSITE" id="PS50235"/>
    </source>
</evidence>
<dbReference type="InterPro" id="IPR018200">
    <property type="entry name" value="USP_CS"/>
</dbReference>
<sequence length="189" mass="20961">MGIPENPAKHALYRTGNNNADVAVTWYFENMDDASLALPLRVPKAKNAAGAGQDLVDPEKVGMMTGMGLPEKKCIKALKSCDMNLERAMDWVFSHMDDNDDDEPEDSVMEEASNADVYKCAKPGFYKLQSFITHLGSSVHAGHYVCHIKKPVDPADPSNEQWVYYNDAKVALTDQAPFGKGYIYVLQKI</sequence>
<dbReference type="Pfam" id="PF22562">
    <property type="entry name" value="UBA_7"/>
    <property type="match status" value="2"/>
</dbReference>
<dbReference type="InterPro" id="IPR028889">
    <property type="entry name" value="USP"/>
</dbReference>
<reference evidence="3" key="1">
    <citation type="submission" date="2021-01" db="EMBL/GenBank/DDBJ databases">
        <authorList>
            <person name="Corre E."/>
            <person name="Pelletier E."/>
            <person name="Niang G."/>
            <person name="Scheremetjew M."/>
            <person name="Finn R."/>
            <person name="Kale V."/>
            <person name="Holt S."/>
            <person name="Cochrane G."/>
            <person name="Meng A."/>
            <person name="Brown T."/>
            <person name="Cohen L."/>
        </authorList>
    </citation>
    <scope>NUCLEOTIDE SEQUENCE</scope>
    <source>
        <strain evidence="3">Ras09</strain>
    </source>
</reference>
<feature type="domain" description="UBA" evidence="1">
    <location>
        <begin position="55"/>
        <end position="95"/>
    </location>
</feature>